<sequence length="153" mass="16844">VVIIAAVVFLAGIASWVGYEYYKDYKSDPLREVVIEVNGVPFNMEYFVKTLDIYVPLSTFYATLAPDQVTSRGHMVQAIAIQANSKDDVNSATDEITAILRDRHRLREWEEDDFSVISMESMAGIAGEMLGLIRLILAAIAGISLLVGAIGIM</sequence>
<comment type="caution">
    <text evidence="2">The sequence shown here is derived from an EMBL/GenBank/DDBJ whole genome shotgun (WGS) entry which is preliminary data.</text>
</comment>
<feature type="non-terminal residue" evidence="2">
    <location>
        <position position="1"/>
    </location>
</feature>
<dbReference type="AlphaFoldDB" id="X1DT64"/>
<accession>X1DT64</accession>
<feature type="transmembrane region" description="Helical" evidence="1">
    <location>
        <begin position="132"/>
        <end position="152"/>
    </location>
</feature>
<feature type="transmembrane region" description="Helical" evidence="1">
    <location>
        <begin position="6"/>
        <end position="22"/>
    </location>
</feature>
<keyword evidence="1" id="KW-1133">Transmembrane helix</keyword>
<keyword evidence="1" id="KW-0812">Transmembrane</keyword>
<dbReference type="EMBL" id="BART01037498">
    <property type="protein sequence ID" value="GAH08154.1"/>
    <property type="molecule type" value="Genomic_DNA"/>
</dbReference>
<proteinExistence type="predicted"/>
<organism evidence="2">
    <name type="scientific">marine sediment metagenome</name>
    <dbReference type="NCBI Taxonomy" id="412755"/>
    <lineage>
        <taxon>unclassified sequences</taxon>
        <taxon>metagenomes</taxon>
        <taxon>ecological metagenomes</taxon>
    </lineage>
</organism>
<gene>
    <name evidence="2" type="ORF">S01H4_62708</name>
</gene>
<feature type="non-terminal residue" evidence="2">
    <location>
        <position position="153"/>
    </location>
</feature>
<protein>
    <recommendedName>
        <fullName evidence="3">MacB-like periplasmic core domain-containing protein</fullName>
    </recommendedName>
</protein>
<evidence type="ECO:0000256" key="1">
    <source>
        <dbReference type="SAM" id="Phobius"/>
    </source>
</evidence>
<evidence type="ECO:0000313" key="2">
    <source>
        <dbReference type="EMBL" id="GAH08154.1"/>
    </source>
</evidence>
<evidence type="ECO:0008006" key="3">
    <source>
        <dbReference type="Google" id="ProtNLM"/>
    </source>
</evidence>
<reference evidence="2" key="1">
    <citation type="journal article" date="2014" name="Front. Microbiol.">
        <title>High frequency of phylogenetically diverse reductive dehalogenase-homologous genes in deep subseafloor sedimentary metagenomes.</title>
        <authorList>
            <person name="Kawai M."/>
            <person name="Futagami T."/>
            <person name="Toyoda A."/>
            <person name="Takaki Y."/>
            <person name="Nishi S."/>
            <person name="Hori S."/>
            <person name="Arai W."/>
            <person name="Tsubouchi T."/>
            <person name="Morono Y."/>
            <person name="Uchiyama I."/>
            <person name="Ito T."/>
            <person name="Fujiyama A."/>
            <person name="Inagaki F."/>
            <person name="Takami H."/>
        </authorList>
    </citation>
    <scope>NUCLEOTIDE SEQUENCE</scope>
    <source>
        <strain evidence="2">Expedition CK06-06</strain>
    </source>
</reference>
<keyword evidence="1" id="KW-0472">Membrane</keyword>
<name>X1DT64_9ZZZZ</name>